<evidence type="ECO:0000313" key="1">
    <source>
        <dbReference type="EMBL" id="KAK9832470.1"/>
    </source>
</evidence>
<sequence>MPYVAPASAMAGIPQGDAWVGTKVEKLFCTSKEKLAMYPGSVTEVTITGLGMGRLRIVYDDGDCEVVDIPNAIPWILLSPDNTWLETHGLVDRGDLPREAHVYLCMLESTGRLREEAKEIQKKAPRFVAKEASSFQYKTVSPGGLPAPMVDSGPMSTQEGYGATLQEEKLRMDKTSDLAHLKIQRAQAVQAKAYSTRKRPRNKRVEALEVGAHCRISPTVPPGSRGKTRLKWSDQVYRITSHGRGRVQVAALDDPADTHDKLAQNVLPIATPISSGSDSN</sequence>
<reference evidence="1 2" key="1">
    <citation type="journal article" date="2024" name="Nat. Commun.">
        <title>Phylogenomics reveals the evolutionary origins of lichenization in chlorophyte algae.</title>
        <authorList>
            <person name="Puginier C."/>
            <person name="Libourel C."/>
            <person name="Otte J."/>
            <person name="Skaloud P."/>
            <person name="Haon M."/>
            <person name="Grisel S."/>
            <person name="Petersen M."/>
            <person name="Berrin J.G."/>
            <person name="Delaux P.M."/>
            <person name="Dal Grande F."/>
            <person name="Keller J."/>
        </authorList>
    </citation>
    <scope>NUCLEOTIDE SEQUENCE [LARGE SCALE GENOMIC DNA]</scope>
    <source>
        <strain evidence="1 2">SAG 2523</strain>
    </source>
</reference>
<evidence type="ECO:0000313" key="2">
    <source>
        <dbReference type="Proteomes" id="UP001485043"/>
    </source>
</evidence>
<dbReference type="AlphaFoldDB" id="A0AAW1REF3"/>
<dbReference type="Proteomes" id="UP001485043">
    <property type="component" value="Unassembled WGS sequence"/>
</dbReference>
<keyword evidence="2" id="KW-1185">Reference proteome</keyword>
<protein>
    <submittedName>
        <fullName evidence="1">Uncharacterized protein</fullName>
    </submittedName>
</protein>
<gene>
    <name evidence="1" type="ORF">WJX84_007180</name>
</gene>
<comment type="caution">
    <text evidence="1">The sequence shown here is derived from an EMBL/GenBank/DDBJ whole genome shotgun (WGS) entry which is preliminary data.</text>
</comment>
<accession>A0AAW1REF3</accession>
<dbReference type="EMBL" id="JALJOV010002247">
    <property type="protein sequence ID" value="KAK9832470.1"/>
    <property type="molecule type" value="Genomic_DNA"/>
</dbReference>
<organism evidence="1 2">
    <name type="scientific">Apatococcus fuscideae</name>
    <dbReference type="NCBI Taxonomy" id="2026836"/>
    <lineage>
        <taxon>Eukaryota</taxon>
        <taxon>Viridiplantae</taxon>
        <taxon>Chlorophyta</taxon>
        <taxon>core chlorophytes</taxon>
        <taxon>Trebouxiophyceae</taxon>
        <taxon>Chlorellales</taxon>
        <taxon>Chlorellaceae</taxon>
        <taxon>Apatococcus</taxon>
    </lineage>
</organism>
<dbReference type="Gene3D" id="2.30.30.140">
    <property type="match status" value="1"/>
</dbReference>
<name>A0AAW1REF3_9CHLO</name>
<proteinExistence type="predicted"/>